<name>A0AB34L024_9PEZI</name>
<evidence type="ECO:0000313" key="3">
    <source>
        <dbReference type="EMBL" id="KAL1589008.1"/>
    </source>
</evidence>
<feature type="compositionally biased region" description="Basic and acidic residues" evidence="1">
    <location>
        <begin position="322"/>
        <end position="374"/>
    </location>
</feature>
<feature type="compositionally biased region" description="Acidic residues" evidence="1">
    <location>
        <begin position="183"/>
        <end position="192"/>
    </location>
</feature>
<evidence type="ECO:0000259" key="2">
    <source>
        <dbReference type="PROSITE" id="PS50172"/>
    </source>
</evidence>
<dbReference type="GeneID" id="96003685"/>
<feature type="compositionally biased region" description="Polar residues" evidence="1">
    <location>
        <begin position="160"/>
        <end position="170"/>
    </location>
</feature>
<feature type="compositionally biased region" description="Polar residues" evidence="1">
    <location>
        <begin position="233"/>
        <end position="256"/>
    </location>
</feature>
<dbReference type="InterPro" id="IPR001357">
    <property type="entry name" value="BRCT_dom"/>
</dbReference>
<dbReference type="Proteomes" id="UP000803884">
    <property type="component" value="Unassembled WGS sequence"/>
</dbReference>
<keyword evidence="4" id="KW-1185">Reference proteome</keyword>
<dbReference type="RefSeq" id="XP_069232113.1">
    <property type="nucleotide sequence ID" value="XM_069370847.1"/>
</dbReference>
<feature type="compositionally biased region" description="Basic and acidic residues" evidence="1">
    <location>
        <begin position="221"/>
        <end position="232"/>
    </location>
</feature>
<dbReference type="InterPro" id="IPR036420">
    <property type="entry name" value="BRCT_dom_sf"/>
</dbReference>
<dbReference type="AlphaFoldDB" id="A0AB34L024"/>
<dbReference type="EMBL" id="JAAQHG020000005">
    <property type="protein sequence ID" value="KAL1589008.1"/>
    <property type="molecule type" value="Genomic_DNA"/>
</dbReference>
<sequence length="643" mass="70281">MAPQLHISLRCMPGIGSHAGSPGEMLPEHRMPVDDDSQDILFIFKNGAPSFEPMENEDKNLKPDGTVGWFLRRGSMLVLETYTDNVYVESPPSELPRQLDANFRRAKIPASKSDCQRQIFLRPRDTVVFENEACAILVSVATSSESSGNRPVAAADDIQVKSSAQQSTDAGSGAYPGAVMKDDETEDEDDLDAPMAKTPDGAHPDTPATSRPTDGPAVKETPSKRPGSHESNHMFSTAPDNLDPNQDANDVNNTPSDRTRIAKRKATAQQPDGDDSQHVFQHKAKRQATYGKKSNQATPVKASPKQSGEKQASTRCSPKHAYSSDDKLYGPAEIKRTMAEESEHLEKTVSETARKRDRGRRHEEAKAAKADLEKTSSAGRLKGVKRKSDVNESEQGGGKASRATRREKELCANHHHSLTPPSSGPPLPNNTPNKILLSKSKFADDSKAKGWLKRHGVAVTEDVPGKRTNFICVIGVGVLTATAKVVRSLALGKRIVTDQWLEESMSQDQLLGPNEYIHDDLVDTADVNRSKLFAGKTVYFTPALKNHYGSEFAEVERLLGEAGAQKVESGPVKKASGMSASSTIFLGLEGLDQDAEKLVKEDKKEVFIRGFVPQSIIRGKLLDDYETYKWKFTTAAAKKGKKK</sequence>
<evidence type="ECO:0000313" key="4">
    <source>
        <dbReference type="Proteomes" id="UP000803884"/>
    </source>
</evidence>
<protein>
    <recommendedName>
        <fullName evidence="2">BRCT domain-containing protein</fullName>
    </recommendedName>
</protein>
<organism evidence="3 4">
    <name type="scientific">Cladosporium halotolerans</name>
    <dbReference type="NCBI Taxonomy" id="1052096"/>
    <lineage>
        <taxon>Eukaryota</taxon>
        <taxon>Fungi</taxon>
        <taxon>Dikarya</taxon>
        <taxon>Ascomycota</taxon>
        <taxon>Pezizomycotina</taxon>
        <taxon>Dothideomycetes</taxon>
        <taxon>Dothideomycetidae</taxon>
        <taxon>Cladosporiales</taxon>
        <taxon>Cladosporiaceae</taxon>
        <taxon>Cladosporium</taxon>
    </lineage>
</organism>
<accession>A0AB34L024</accession>
<proteinExistence type="predicted"/>
<dbReference type="SUPFAM" id="SSF52113">
    <property type="entry name" value="BRCT domain"/>
    <property type="match status" value="1"/>
</dbReference>
<dbReference type="Gene3D" id="3.40.50.10190">
    <property type="entry name" value="BRCT domain"/>
    <property type="match status" value="1"/>
</dbReference>
<comment type="caution">
    <text evidence="3">The sequence shown here is derived from an EMBL/GenBank/DDBJ whole genome shotgun (WGS) entry which is preliminary data.</text>
</comment>
<feature type="compositionally biased region" description="Polar residues" evidence="1">
    <location>
        <begin position="292"/>
        <end position="316"/>
    </location>
</feature>
<evidence type="ECO:0000256" key="1">
    <source>
        <dbReference type="SAM" id="MobiDB-lite"/>
    </source>
</evidence>
<dbReference type="PROSITE" id="PS50172">
    <property type="entry name" value="BRCT"/>
    <property type="match status" value="1"/>
</dbReference>
<feature type="region of interest" description="Disordered" evidence="1">
    <location>
        <begin position="158"/>
        <end position="435"/>
    </location>
</feature>
<feature type="domain" description="BRCT" evidence="2">
    <location>
        <begin position="452"/>
        <end position="518"/>
    </location>
</feature>
<reference evidence="3 4" key="1">
    <citation type="journal article" date="2020" name="Microbiol. Resour. Announc.">
        <title>Draft Genome Sequence of a Cladosporium Species Isolated from the Mesophotic Ascidian Didemnum maculosum.</title>
        <authorList>
            <person name="Gioti A."/>
            <person name="Siaperas R."/>
            <person name="Nikolaivits E."/>
            <person name="Le Goff G."/>
            <person name="Ouazzani J."/>
            <person name="Kotoulas G."/>
            <person name="Topakas E."/>
        </authorList>
    </citation>
    <scope>NUCLEOTIDE SEQUENCE [LARGE SCALE GENOMIC DNA]</scope>
    <source>
        <strain evidence="3 4">TM138-S3</strain>
    </source>
</reference>
<gene>
    <name evidence="3" type="ORF">WHR41_02241</name>
</gene>